<accession>A0A8S3R6X2</accession>
<gene>
    <name evidence="1" type="ORF">MEDL_18338</name>
</gene>
<evidence type="ECO:0000313" key="1">
    <source>
        <dbReference type="EMBL" id="CAG2203824.1"/>
    </source>
</evidence>
<sequence length="281" mass="32628">MDFSLHGKVSEQQAVKEREKAVKAARYPAFSKYGNSLMAMSLRKNQALTRKLAYLDLQMKQTEIETNCKKRFFLKTCQVLNHDPIIVVERPPSHVVLNKLNSYNNGDDVGKGCLPNYMTQLDSKIKIPSMFTTTEAFIVRSKKKRNIWDETKEQVVKESKTFRSTLRPTARLSRKEQISLQTGFSFHKPRVTPEEKVYSAQSHRRSASYRTSAVQKLKPIEYYVTGQEHFSNAEKRRNIGAEYQVATFITQLSDGGKDEFKRMNKFNEHKNVRFTGQDWKK</sequence>
<dbReference type="AlphaFoldDB" id="A0A8S3R6X2"/>
<name>A0A8S3R6X2_MYTED</name>
<proteinExistence type="predicted"/>
<protein>
    <submittedName>
        <fullName evidence="1">Uncharacterized protein</fullName>
    </submittedName>
</protein>
<comment type="caution">
    <text evidence="1">The sequence shown here is derived from an EMBL/GenBank/DDBJ whole genome shotgun (WGS) entry which is preliminary data.</text>
</comment>
<evidence type="ECO:0000313" key="2">
    <source>
        <dbReference type="Proteomes" id="UP000683360"/>
    </source>
</evidence>
<reference evidence="1" key="1">
    <citation type="submission" date="2021-03" db="EMBL/GenBank/DDBJ databases">
        <authorList>
            <person name="Bekaert M."/>
        </authorList>
    </citation>
    <scope>NUCLEOTIDE SEQUENCE</scope>
</reference>
<organism evidence="1 2">
    <name type="scientific">Mytilus edulis</name>
    <name type="common">Blue mussel</name>
    <dbReference type="NCBI Taxonomy" id="6550"/>
    <lineage>
        <taxon>Eukaryota</taxon>
        <taxon>Metazoa</taxon>
        <taxon>Spiralia</taxon>
        <taxon>Lophotrochozoa</taxon>
        <taxon>Mollusca</taxon>
        <taxon>Bivalvia</taxon>
        <taxon>Autobranchia</taxon>
        <taxon>Pteriomorphia</taxon>
        <taxon>Mytilida</taxon>
        <taxon>Mytiloidea</taxon>
        <taxon>Mytilidae</taxon>
        <taxon>Mytilinae</taxon>
        <taxon>Mytilus</taxon>
    </lineage>
</organism>
<dbReference type="EMBL" id="CAJPWZ010000931">
    <property type="protein sequence ID" value="CAG2203824.1"/>
    <property type="molecule type" value="Genomic_DNA"/>
</dbReference>
<dbReference type="Proteomes" id="UP000683360">
    <property type="component" value="Unassembled WGS sequence"/>
</dbReference>
<keyword evidence="2" id="KW-1185">Reference proteome</keyword>
<dbReference type="OrthoDB" id="6140847at2759"/>